<evidence type="ECO:0000313" key="4">
    <source>
        <dbReference type="EMBL" id="MFC4987395.1"/>
    </source>
</evidence>
<sequence>MTTNALADLDGDAPTAKRAQYEAFELDLEAPSLLRVTNGSYGDDEKHEHTYRVNIENGVPTTCECPSNTYQDGACKHHVAVAIRKPVLEAATVDGSQDRVATDGGELVVASDEGAVLEIKGGTGEGSAVSLPCAIFGHPLRKMLHKASEADASRQSHPTPFSGAETGHNH</sequence>
<evidence type="ECO:0000256" key="2">
    <source>
        <dbReference type="SAM" id="MobiDB-lite"/>
    </source>
</evidence>
<organism evidence="4 5">
    <name type="scientific">Saliphagus infecundisoli</name>
    <dbReference type="NCBI Taxonomy" id="1849069"/>
    <lineage>
        <taxon>Archaea</taxon>
        <taxon>Methanobacteriati</taxon>
        <taxon>Methanobacteriota</taxon>
        <taxon>Stenosarchaea group</taxon>
        <taxon>Halobacteria</taxon>
        <taxon>Halobacteriales</taxon>
        <taxon>Natrialbaceae</taxon>
        <taxon>Saliphagus</taxon>
    </lineage>
</organism>
<feature type="domain" description="SWIM-type" evidence="3">
    <location>
        <begin position="51"/>
        <end position="86"/>
    </location>
</feature>
<evidence type="ECO:0000313" key="5">
    <source>
        <dbReference type="Proteomes" id="UP001595925"/>
    </source>
</evidence>
<dbReference type="RefSeq" id="WP_224829736.1">
    <property type="nucleotide sequence ID" value="NZ_JAIVEF010000025.1"/>
</dbReference>
<dbReference type="AlphaFoldDB" id="A0ABD5QCH8"/>
<protein>
    <submittedName>
        <fullName evidence="4">SWIM zinc finger family protein</fullName>
    </submittedName>
</protein>
<evidence type="ECO:0000259" key="3">
    <source>
        <dbReference type="PROSITE" id="PS50966"/>
    </source>
</evidence>
<feature type="region of interest" description="Disordered" evidence="2">
    <location>
        <begin position="146"/>
        <end position="170"/>
    </location>
</feature>
<dbReference type="EMBL" id="JBHSJG010000024">
    <property type="protein sequence ID" value="MFC4987395.1"/>
    <property type="molecule type" value="Genomic_DNA"/>
</dbReference>
<reference evidence="4 5" key="1">
    <citation type="journal article" date="2019" name="Int. J. Syst. Evol. Microbiol.">
        <title>The Global Catalogue of Microorganisms (GCM) 10K type strain sequencing project: providing services to taxonomists for standard genome sequencing and annotation.</title>
        <authorList>
            <consortium name="The Broad Institute Genomics Platform"/>
            <consortium name="The Broad Institute Genome Sequencing Center for Infectious Disease"/>
            <person name="Wu L."/>
            <person name="Ma J."/>
        </authorList>
    </citation>
    <scope>NUCLEOTIDE SEQUENCE [LARGE SCALE GENOMIC DNA]</scope>
    <source>
        <strain evidence="4 5">CGMCC 1.15824</strain>
    </source>
</reference>
<keyword evidence="1" id="KW-0479">Metal-binding</keyword>
<dbReference type="GO" id="GO:0008270">
    <property type="term" value="F:zinc ion binding"/>
    <property type="evidence" value="ECO:0007669"/>
    <property type="project" value="UniProtKB-KW"/>
</dbReference>
<comment type="caution">
    <text evidence="4">The sequence shown here is derived from an EMBL/GenBank/DDBJ whole genome shotgun (WGS) entry which is preliminary data.</text>
</comment>
<keyword evidence="1" id="KW-0862">Zinc</keyword>
<dbReference type="PROSITE" id="PS50966">
    <property type="entry name" value="ZF_SWIM"/>
    <property type="match status" value="1"/>
</dbReference>
<keyword evidence="1" id="KW-0863">Zinc-finger</keyword>
<dbReference type="Proteomes" id="UP001595925">
    <property type="component" value="Unassembled WGS sequence"/>
</dbReference>
<accession>A0ABD5QCH8</accession>
<gene>
    <name evidence="4" type="ORF">ACFPFO_06395</name>
</gene>
<keyword evidence="5" id="KW-1185">Reference proteome</keyword>
<dbReference type="Pfam" id="PF04434">
    <property type="entry name" value="SWIM"/>
    <property type="match status" value="1"/>
</dbReference>
<proteinExistence type="predicted"/>
<evidence type="ECO:0000256" key="1">
    <source>
        <dbReference type="PROSITE-ProRule" id="PRU00325"/>
    </source>
</evidence>
<name>A0ABD5QCH8_9EURY</name>
<dbReference type="InterPro" id="IPR007527">
    <property type="entry name" value="Znf_SWIM"/>
</dbReference>